<dbReference type="AlphaFoldDB" id="W9WYN6"/>
<dbReference type="OrthoDB" id="5582218at2759"/>
<dbReference type="GeneID" id="19188947"/>
<sequence length="160" mass="17921">MSFLFLYHTISTRLFSPALIPPLLLQIRVLIFPNNTLGPPPPPPPSVEEARKIRSKAASDILSLVPRTVGKTFFAVNDAENAEDEEMKIRIEVEERLLGWTDDVEMNKYLVYAILEHVLLKLVPEMKDKTPSALLAERGVDLLASEEGEKVEEWPDGNGA</sequence>
<evidence type="ECO:0000313" key="2">
    <source>
        <dbReference type="Proteomes" id="UP000019471"/>
    </source>
</evidence>
<accession>W9WYN6</accession>
<dbReference type="HOGENOM" id="CLU_116366_0_0_1"/>
<comment type="caution">
    <text evidence="1">The sequence shown here is derived from an EMBL/GenBank/DDBJ whole genome shotgun (WGS) entry which is preliminary data.</text>
</comment>
<protein>
    <submittedName>
        <fullName evidence="1">Uncharacterized protein</fullName>
    </submittedName>
</protein>
<dbReference type="STRING" id="1182543.W9WYN6"/>
<dbReference type="Proteomes" id="UP000019471">
    <property type="component" value="Unassembled WGS sequence"/>
</dbReference>
<reference evidence="1 2" key="1">
    <citation type="submission" date="2013-03" db="EMBL/GenBank/DDBJ databases">
        <title>The Genome Sequence of Cladophialophora psammophila CBS 110553.</title>
        <authorList>
            <consortium name="The Broad Institute Genomics Platform"/>
            <person name="Cuomo C."/>
            <person name="de Hoog S."/>
            <person name="Gorbushina A."/>
            <person name="Walker B."/>
            <person name="Young S.K."/>
            <person name="Zeng Q."/>
            <person name="Gargeya S."/>
            <person name="Fitzgerald M."/>
            <person name="Haas B."/>
            <person name="Abouelleil A."/>
            <person name="Allen A.W."/>
            <person name="Alvarado L."/>
            <person name="Arachchi H.M."/>
            <person name="Berlin A.M."/>
            <person name="Chapman S.B."/>
            <person name="Gainer-Dewar J."/>
            <person name="Goldberg J."/>
            <person name="Griggs A."/>
            <person name="Gujja S."/>
            <person name="Hansen M."/>
            <person name="Howarth C."/>
            <person name="Imamovic A."/>
            <person name="Ireland A."/>
            <person name="Larimer J."/>
            <person name="McCowan C."/>
            <person name="Murphy C."/>
            <person name="Pearson M."/>
            <person name="Poon T.W."/>
            <person name="Priest M."/>
            <person name="Roberts A."/>
            <person name="Saif S."/>
            <person name="Shea T."/>
            <person name="Sisk P."/>
            <person name="Sykes S."/>
            <person name="Wortman J."/>
            <person name="Nusbaum C."/>
            <person name="Birren B."/>
        </authorList>
    </citation>
    <scope>NUCLEOTIDE SEQUENCE [LARGE SCALE GENOMIC DNA]</scope>
    <source>
        <strain evidence="1 2">CBS 110553</strain>
    </source>
</reference>
<keyword evidence="2" id="KW-1185">Reference proteome</keyword>
<dbReference type="RefSeq" id="XP_007743020.1">
    <property type="nucleotide sequence ID" value="XM_007744830.1"/>
</dbReference>
<proteinExistence type="predicted"/>
<organism evidence="1 2">
    <name type="scientific">Cladophialophora psammophila CBS 110553</name>
    <dbReference type="NCBI Taxonomy" id="1182543"/>
    <lineage>
        <taxon>Eukaryota</taxon>
        <taxon>Fungi</taxon>
        <taxon>Dikarya</taxon>
        <taxon>Ascomycota</taxon>
        <taxon>Pezizomycotina</taxon>
        <taxon>Eurotiomycetes</taxon>
        <taxon>Chaetothyriomycetidae</taxon>
        <taxon>Chaetothyriales</taxon>
        <taxon>Herpotrichiellaceae</taxon>
        <taxon>Cladophialophora</taxon>
    </lineage>
</organism>
<dbReference type="EMBL" id="AMGX01000005">
    <property type="protein sequence ID" value="EXJ73073.1"/>
    <property type="molecule type" value="Genomic_DNA"/>
</dbReference>
<gene>
    <name evidence="1" type="ORF">A1O5_04222</name>
</gene>
<name>W9WYN6_9EURO</name>
<evidence type="ECO:0000313" key="1">
    <source>
        <dbReference type="EMBL" id="EXJ73073.1"/>
    </source>
</evidence>